<evidence type="ECO:0000256" key="5">
    <source>
        <dbReference type="ARBA" id="ARBA00022793"/>
    </source>
</evidence>
<keyword evidence="14" id="KW-1185">Reference proteome</keyword>
<dbReference type="NCBIfam" id="TIGR00163">
    <property type="entry name" value="PS_decarb"/>
    <property type="match status" value="1"/>
</dbReference>
<reference evidence="13" key="1">
    <citation type="submission" date="2022-08" db="EMBL/GenBank/DDBJ databases">
        <authorList>
            <person name="Wang H."/>
        </authorList>
    </citation>
    <scope>NUCLEOTIDE SEQUENCE</scope>
    <source>
        <strain evidence="13">PS10</strain>
    </source>
</reference>
<keyword evidence="6" id="KW-0443">Lipid metabolism</keyword>
<evidence type="ECO:0000256" key="7">
    <source>
        <dbReference type="ARBA" id="ARBA00023145"/>
    </source>
</evidence>
<keyword evidence="10" id="KW-1208">Phospholipid metabolism</keyword>
<comment type="pathway">
    <text evidence="12">Phospholipid metabolism; phosphatidylethanolamine biosynthesis.</text>
</comment>
<accession>A0ABT7HNZ9</accession>
<keyword evidence="11" id="KW-0670">Pyruvate</keyword>
<sequence>MSFNNIISKIFGVIAKYEFPKVFQTPINRWYVRHFGIDMSEFWHTQSYKSLNALFTREFIVPRPFNDEPNAFISPCDGTCLSFGKSEGDMAFSVKGQDYSLSELLGGAMSSYELKNGYDFANIYLSPRDYHYYHAPCDMQIVRALHIPGGLYSVAVKWLRKVDSLYIKNERVVLECLVNGSKLWLVFVGALNVGKMNFSFDKRIKTNATANQMQTYNYDELFVKKGERLGNFELGSTIVIVSENGLLNYDLDYQKPLKFGQKIATF</sequence>
<dbReference type="GO" id="GO:0004609">
    <property type="term" value="F:phosphatidylserine decarboxylase activity"/>
    <property type="evidence" value="ECO:0007669"/>
    <property type="project" value="UniProtKB-EC"/>
</dbReference>
<keyword evidence="9 13" id="KW-0456">Lyase</keyword>
<dbReference type="NCBIfam" id="NF003038">
    <property type="entry name" value="PRK03934.1"/>
    <property type="match status" value="1"/>
</dbReference>
<proteinExistence type="predicted"/>
<organism evidence="13 14">
    <name type="scientific">Campylobacter gastrosuis</name>
    <dbReference type="NCBI Taxonomy" id="2974576"/>
    <lineage>
        <taxon>Bacteria</taxon>
        <taxon>Pseudomonadati</taxon>
        <taxon>Campylobacterota</taxon>
        <taxon>Epsilonproteobacteria</taxon>
        <taxon>Campylobacterales</taxon>
        <taxon>Campylobacteraceae</taxon>
        <taxon>Campylobacter</taxon>
    </lineage>
</organism>
<dbReference type="Proteomes" id="UP001173801">
    <property type="component" value="Unassembled WGS sequence"/>
</dbReference>
<dbReference type="InterPro" id="IPR003817">
    <property type="entry name" value="PS_Dcarbxylase"/>
</dbReference>
<dbReference type="EMBL" id="JANURM010000002">
    <property type="protein sequence ID" value="MDL0088442.1"/>
    <property type="molecule type" value="Genomic_DNA"/>
</dbReference>
<comment type="caution">
    <text evidence="13">The sequence shown here is derived from an EMBL/GenBank/DDBJ whole genome shotgun (WGS) entry which is preliminary data.</text>
</comment>
<evidence type="ECO:0000256" key="11">
    <source>
        <dbReference type="ARBA" id="ARBA00023317"/>
    </source>
</evidence>
<keyword evidence="7" id="KW-0865">Zymogen</keyword>
<name>A0ABT7HNZ9_9BACT</name>
<evidence type="ECO:0000256" key="8">
    <source>
        <dbReference type="ARBA" id="ARBA00023209"/>
    </source>
</evidence>
<reference evidence="13" key="2">
    <citation type="journal article" date="2023" name="Microorganisms">
        <title>Isolation and Genomic Characteristics of Cat-Borne Campylobacter felis sp. nov. and Sheep-Borne Campylobacter ovis sp. nov.</title>
        <authorList>
            <person name="Wang H."/>
            <person name="Li Y."/>
            <person name="Gu Y."/>
            <person name="Zhou G."/>
            <person name="Chen X."/>
            <person name="Zhang X."/>
            <person name="Shao Z."/>
            <person name="Zhang J."/>
            <person name="Zhang M."/>
        </authorList>
    </citation>
    <scope>NUCLEOTIDE SEQUENCE</scope>
    <source>
        <strain evidence="13">PS10</strain>
    </source>
</reference>
<keyword evidence="4" id="KW-0444">Lipid biosynthesis</keyword>
<evidence type="ECO:0000256" key="9">
    <source>
        <dbReference type="ARBA" id="ARBA00023239"/>
    </source>
</evidence>
<dbReference type="Pfam" id="PF02666">
    <property type="entry name" value="PS_Dcarbxylase"/>
    <property type="match status" value="1"/>
</dbReference>
<evidence type="ECO:0000256" key="6">
    <source>
        <dbReference type="ARBA" id="ARBA00023098"/>
    </source>
</evidence>
<dbReference type="PANTHER" id="PTHR10067:SF6">
    <property type="entry name" value="PHOSPHATIDYLSERINE DECARBOXYLASE PROENZYME, MITOCHONDRIAL"/>
    <property type="match status" value="1"/>
</dbReference>
<evidence type="ECO:0000256" key="3">
    <source>
        <dbReference type="ARBA" id="ARBA00012243"/>
    </source>
</evidence>
<dbReference type="RefSeq" id="WP_284937090.1">
    <property type="nucleotide sequence ID" value="NZ_JANURM010000002.1"/>
</dbReference>
<dbReference type="InterPro" id="IPR033177">
    <property type="entry name" value="PSD-B"/>
</dbReference>
<keyword evidence="8" id="KW-0594">Phospholipid biosynthesis</keyword>
<evidence type="ECO:0000256" key="10">
    <source>
        <dbReference type="ARBA" id="ARBA00023264"/>
    </source>
</evidence>
<evidence type="ECO:0000256" key="2">
    <source>
        <dbReference type="ARBA" id="ARBA00005189"/>
    </source>
</evidence>
<dbReference type="PANTHER" id="PTHR10067">
    <property type="entry name" value="PHOSPHATIDYLSERINE DECARBOXYLASE"/>
    <property type="match status" value="1"/>
</dbReference>
<evidence type="ECO:0000256" key="4">
    <source>
        <dbReference type="ARBA" id="ARBA00022516"/>
    </source>
</evidence>
<comment type="cofactor">
    <cofactor evidence="1">
        <name>pyruvate</name>
        <dbReference type="ChEBI" id="CHEBI:15361"/>
    </cofactor>
</comment>
<evidence type="ECO:0000313" key="13">
    <source>
        <dbReference type="EMBL" id="MDL0088442.1"/>
    </source>
</evidence>
<evidence type="ECO:0000256" key="1">
    <source>
        <dbReference type="ARBA" id="ARBA00001928"/>
    </source>
</evidence>
<dbReference type="EC" id="4.1.1.65" evidence="3"/>
<keyword evidence="5" id="KW-0210">Decarboxylase</keyword>
<evidence type="ECO:0000256" key="12">
    <source>
        <dbReference type="ARBA" id="ARBA00024326"/>
    </source>
</evidence>
<comment type="pathway">
    <text evidence="2">Lipid metabolism.</text>
</comment>
<evidence type="ECO:0000313" key="14">
    <source>
        <dbReference type="Proteomes" id="UP001173801"/>
    </source>
</evidence>
<gene>
    <name evidence="13" type="ORF">NYG85_03495</name>
</gene>
<protein>
    <recommendedName>
        <fullName evidence="3">phosphatidylserine decarboxylase</fullName>
        <ecNumber evidence="3">4.1.1.65</ecNumber>
    </recommendedName>
</protein>